<dbReference type="InterPro" id="IPR050631">
    <property type="entry name" value="PheA/TfdB_FAD_monoxygenase"/>
</dbReference>
<keyword evidence="1" id="KW-0285">Flavoprotein</keyword>
<dbReference type="AlphaFoldDB" id="A0AAD6C3E3"/>
<name>A0AAD6C3E3_9EURO</name>
<dbReference type="GeneID" id="81601337"/>
<dbReference type="PANTHER" id="PTHR43476:SF3">
    <property type="entry name" value="FAD-BINDING MONOOXYGENASE"/>
    <property type="match status" value="1"/>
</dbReference>
<keyword evidence="3" id="KW-0560">Oxidoreductase</keyword>
<dbReference type="Gene3D" id="3.50.50.60">
    <property type="entry name" value="FAD/NAD(P)-binding domain"/>
    <property type="match status" value="2"/>
</dbReference>
<dbReference type="GO" id="GO:0071949">
    <property type="term" value="F:FAD binding"/>
    <property type="evidence" value="ECO:0007669"/>
    <property type="project" value="InterPro"/>
</dbReference>
<evidence type="ECO:0000259" key="4">
    <source>
        <dbReference type="Pfam" id="PF01494"/>
    </source>
</evidence>
<dbReference type="PRINTS" id="PR00420">
    <property type="entry name" value="RNGMNOXGNASE"/>
</dbReference>
<dbReference type="InterPro" id="IPR002938">
    <property type="entry name" value="FAD-bd"/>
</dbReference>
<proteinExistence type="predicted"/>
<organism evidence="5 6">
    <name type="scientific">Penicillium daleae</name>
    <dbReference type="NCBI Taxonomy" id="63821"/>
    <lineage>
        <taxon>Eukaryota</taxon>
        <taxon>Fungi</taxon>
        <taxon>Dikarya</taxon>
        <taxon>Ascomycota</taxon>
        <taxon>Pezizomycotina</taxon>
        <taxon>Eurotiomycetes</taxon>
        <taxon>Eurotiomycetidae</taxon>
        <taxon>Eurotiales</taxon>
        <taxon>Aspergillaceae</taxon>
        <taxon>Penicillium</taxon>
    </lineage>
</organism>
<protein>
    <recommendedName>
        <fullName evidence="4">FAD-binding domain-containing protein</fullName>
    </recommendedName>
</protein>
<dbReference type="InterPro" id="IPR036188">
    <property type="entry name" value="FAD/NAD-bd_sf"/>
</dbReference>
<reference evidence="5" key="1">
    <citation type="submission" date="2022-12" db="EMBL/GenBank/DDBJ databases">
        <authorList>
            <person name="Petersen C."/>
        </authorList>
    </citation>
    <scope>NUCLEOTIDE SEQUENCE</scope>
    <source>
        <strain evidence="5">IBT 16125</strain>
    </source>
</reference>
<evidence type="ECO:0000256" key="1">
    <source>
        <dbReference type="ARBA" id="ARBA00022630"/>
    </source>
</evidence>
<reference evidence="5" key="2">
    <citation type="journal article" date="2023" name="IMA Fungus">
        <title>Comparative genomic study of the Penicillium genus elucidates a diverse pangenome and 15 lateral gene transfer events.</title>
        <authorList>
            <person name="Petersen C."/>
            <person name="Sorensen T."/>
            <person name="Nielsen M.R."/>
            <person name="Sondergaard T.E."/>
            <person name="Sorensen J.L."/>
            <person name="Fitzpatrick D.A."/>
            <person name="Frisvad J.C."/>
            <person name="Nielsen K.L."/>
        </authorList>
    </citation>
    <scope>NUCLEOTIDE SEQUENCE</scope>
    <source>
        <strain evidence="5">IBT 16125</strain>
    </source>
</reference>
<dbReference type="PANTHER" id="PTHR43476">
    <property type="entry name" value="3-(3-HYDROXY-PHENYL)PROPIONATE/3-HYDROXYCINNAMIC ACID HYDROXYLASE"/>
    <property type="match status" value="1"/>
</dbReference>
<dbReference type="Proteomes" id="UP001213681">
    <property type="component" value="Unassembled WGS sequence"/>
</dbReference>
<sequence>MTSNRTLETTDVLICGCGPTGAMLSGYLDRMAVQNIVLEREVEITTDPRGIVLDDDGIRYMQGLGLYDHVYTDIGSCIEKVLFLPGEQQSLNTRPIFGFNTASVSLLKFQSISWYETFPTNLCMNQSEGYTGHVGVISHKQPALEKHLRSVIQGSQVSQLRSRCTLKSIEEDKDWVYASYEDSEGNSRQIRARFLVGADGKTGYVRKQYLEPRGIKMEWAEQCRYEEIWVALNWKISLPTPETHPDFPLWKLGYSSEDVYDHFFPKDFRFLCNPRRPAVCGRFGQTKDRLWRFEFVVQAGEDPEEMSAPHMIQDIVFPYLRHAGARYGLDADVEFPTDCINVLRSRPFRFAARKCNKWAMGRVILCGDAAHVFPPFGGQGIASGFRDAIALAWRLAILTRSRSTRLEHEQVLVGWYSERSQQFQKSLNSTLRNGQLVSSTNPVQNFIRDWAFRVVQLIPPIKHQLELGPRSEGPVAYIHSDGMPFLPYLHGGIAFPQTYCTELVGLDNRVRFTDDVIFSKEKTNLFQIVVLLDKPSQAIAAVEEMDGVDGLSDGHLSTKEATLLVQAKDCLPNDENTGFTSLSLFRTATAKEFEQSDLCVGRPKPHGYSDCQIWDVMKGKRFVIVRHDRFVYAACDTRAEMVEAAKGLGESLPLN</sequence>
<keyword evidence="6" id="KW-1185">Reference proteome</keyword>
<evidence type="ECO:0000256" key="3">
    <source>
        <dbReference type="ARBA" id="ARBA00023002"/>
    </source>
</evidence>
<evidence type="ECO:0000256" key="2">
    <source>
        <dbReference type="ARBA" id="ARBA00022827"/>
    </source>
</evidence>
<dbReference type="SUPFAM" id="SSF51905">
    <property type="entry name" value="FAD/NAD(P)-binding domain"/>
    <property type="match status" value="1"/>
</dbReference>
<gene>
    <name evidence="5" type="ORF">N7458_007712</name>
</gene>
<dbReference type="EMBL" id="JAPVEA010000007">
    <property type="protein sequence ID" value="KAJ5443840.1"/>
    <property type="molecule type" value="Genomic_DNA"/>
</dbReference>
<dbReference type="Pfam" id="PF01494">
    <property type="entry name" value="FAD_binding_3"/>
    <property type="match status" value="1"/>
</dbReference>
<evidence type="ECO:0000313" key="5">
    <source>
        <dbReference type="EMBL" id="KAJ5443840.1"/>
    </source>
</evidence>
<dbReference type="GO" id="GO:0016491">
    <property type="term" value="F:oxidoreductase activity"/>
    <property type="evidence" value="ECO:0007669"/>
    <property type="project" value="UniProtKB-KW"/>
</dbReference>
<comment type="caution">
    <text evidence="5">The sequence shown here is derived from an EMBL/GenBank/DDBJ whole genome shotgun (WGS) entry which is preliminary data.</text>
</comment>
<feature type="domain" description="FAD-binding" evidence="4">
    <location>
        <begin position="10"/>
        <end position="400"/>
    </location>
</feature>
<evidence type="ECO:0000313" key="6">
    <source>
        <dbReference type="Proteomes" id="UP001213681"/>
    </source>
</evidence>
<keyword evidence="2" id="KW-0274">FAD</keyword>
<accession>A0AAD6C3E3</accession>
<dbReference type="RefSeq" id="XP_056763920.1">
    <property type="nucleotide sequence ID" value="XM_056911094.1"/>
</dbReference>